<evidence type="ECO:0000313" key="3">
    <source>
        <dbReference type="Proteomes" id="UP000265520"/>
    </source>
</evidence>
<protein>
    <submittedName>
        <fullName evidence="2">Sulfate transporter</fullName>
    </submittedName>
</protein>
<keyword evidence="3" id="KW-1185">Reference proteome</keyword>
<feature type="compositionally biased region" description="Basic and acidic residues" evidence="1">
    <location>
        <begin position="286"/>
        <end position="300"/>
    </location>
</feature>
<dbReference type="PANTHER" id="PTHR34427:SF5">
    <property type="entry name" value="DUF4283 DOMAIN-CONTAINING PROTEIN"/>
    <property type="match status" value="1"/>
</dbReference>
<feature type="compositionally biased region" description="Basic and acidic residues" evidence="1">
    <location>
        <begin position="32"/>
        <end position="47"/>
    </location>
</feature>
<feature type="region of interest" description="Disordered" evidence="1">
    <location>
        <begin position="26"/>
        <end position="47"/>
    </location>
</feature>
<proteinExistence type="predicted"/>
<dbReference type="Proteomes" id="UP000265520">
    <property type="component" value="Unassembled WGS sequence"/>
</dbReference>
<dbReference type="EMBL" id="LXQA010054075">
    <property type="protein sequence ID" value="MCI04034.1"/>
    <property type="molecule type" value="Genomic_DNA"/>
</dbReference>
<organism evidence="2 3">
    <name type="scientific">Trifolium medium</name>
    <dbReference type="NCBI Taxonomy" id="97028"/>
    <lineage>
        <taxon>Eukaryota</taxon>
        <taxon>Viridiplantae</taxon>
        <taxon>Streptophyta</taxon>
        <taxon>Embryophyta</taxon>
        <taxon>Tracheophyta</taxon>
        <taxon>Spermatophyta</taxon>
        <taxon>Magnoliopsida</taxon>
        <taxon>eudicotyledons</taxon>
        <taxon>Gunneridae</taxon>
        <taxon>Pentapetalae</taxon>
        <taxon>rosids</taxon>
        <taxon>fabids</taxon>
        <taxon>Fabales</taxon>
        <taxon>Fabaceae</taxon>
        <taxon>Papilionoideae</taxon>
        <taxon>50 kb inversion clade</taxon>
        <taxon>NPAAA clade</taxon>
        <taxon>Hologalegina</taxon>
        <taxon>IRL clade</taxon>
        <taxon>Trifolieae</taxon>
        <taxon>Trifolium</taxon>
    </lineage>
</organism>
<comment type="caution">
    <text evidence="2">The sequence shown here is derived from an EMBL/GenBank/DDBJ whole genome shotgun (WGS) entry which is preliminary data.</text>
</comment>
<feature type="non-terminal residue" evidence="2">
    <location>
        <position position="307"/>
    </location>
</feature>
<name>A0A392NX59_9FABA</name>
<reference evidence="2 3" key="1">
    <citation type="journal article" date="2018" name="Front. Plant Sci.">
        <title>Red Clover (Trifolium pratense) and Zigzag Clover (T. medium) - A Picture of Genomic Similarities and Differences.</title>
        <authorList>
            <person name="Dluhosova J."/>
            <person name="Istvanek J."/>
            <person name="Nedelnik J."/>
            <person name="Repkova J."/>
        </authorList>
    </citation>
    <scope>NUCLEOTIDE SEQUENCE [LARGE SCALE GENOMIC DNA]</scope>
    <source>
        <strain evidence="3">cv. 10/8</strain>
        <tissue evidence="2">Leaf</tissue>
    </source>
</reference>
<evidence type="ECO:0000313" key="2">
    <source>
        <dbReference type="EMBL" id="MCI04034.1"/>
    </source>
</evidence>
<accession>A0A392NX59</accession>
<dbReference type="AlphaFoldDB" id="A0A392NX59"/>
<feature type="region of interest" description="Disordered" evidence="1">
    <location>
        <begin position="271"/>
        <end position="307"/>
    </location>
</feature>
<dbReference type="PANTHER" id="PTHR34427">
    <property type="entry name" value="DUF4283 DOMAIN PROTEIN"/>
    <property type="match status" value="1"/>
</dbReference>
<evidence type="ECO:0000256" key="1">
    <source>
        <dbReference type="SAM" id="MobiDB-lite"/>
    </source>
</evidence>
<sequence length="307" mass="34156">APDAEKEGPGPLEGVQVGDIEIKLGAGQKRVARNEDQKKGDGHFSKDLDMPADAVKGQVSRIFLRNFRTKSDDVQWAHNGLVATVINGEAIPVVQNRITDAGFNDLVITPMGADKVFIRSSKGDDAMLVVSGAEEFFKLVFSNWMRWEKDVVPYQRGAWVRLYGVPLHAWNVDFFKLCVFDCGRFLRADSCSVDKDRLDFARVLIATPDLDIVKKVERVLVDGVLVEVKIVEEWGYAMGEDTCLFEEENGSEASQSDYDVGHVDPENRRNVDMLVDGLEEEDGDDFQGKSDVERSNKPDDNPSVAGE</sequence>
<feature type="non-terminal residue" evidence="2">
    <location>
        <position position="1"/>
    </location>
</feature>